<name>A0A4D6HIE0_9EURY</name>
<accession>A0A4D6HIE0</accession>
<keyword evidence="1" id="KW-1133">Transmembrane helix</keyword>
<dbReference type="RefSeq" id="WP_006066515.1">
    <property type="nucleotide sequence ID" value="NZ_CP031305.1"/>
</dbReference>
<evidence type="ECO:0000256" key="1">
    <source>
        <dbReference type="SAM" id="Phobius"/>
    </source>
</evidence>
<keyword evidence="1" id="KW-0472">Membrane</keyword>
<proteinExistence type="predicted"/>
<keyword evidence="3" id="KW-0645">Protease</keyword>
<feature type="transmembrane region" description="Helical" evidence="1">
    <location>
        <begin position="20"/>
        <end position="42"/>
    </location>
</feature>
<dbReference type="KEGG" id="nbg:DV706_03565"/>
<dbReference type="Pfam" id="PF02517">
    <property type="entry name" value="Rce1-like"/>
    <property type="match status" value="1"/>
</dbReference>
<dbReference type="InterPro" id="IPR052710">
    <property type="entry name" value="CAAX_protease"/>
</dbReference>
<dbReference type="AlphaFoldDB" id="A0A4D6HIE0"/>
<feature type="transmembrane region" description="Helical" evidence="1">
    <location>
        <begin position="188"/>
        <end position="208"/>
    </location>
</feature>
<evidence type="ECO:0000313" key="4">
    <source>
        <dbReference type="Proteomes" id="UP000296822"/>
    </source>
</evidence>
<feature type="transmembrane region" description="Helical" evidence="1">
    <location>
        <begin position="228"/>
        <end position="249"/>
    </location>
</feature>
<feature type="transmembrane region" description="Helical" evidence="1">
    <location>
        <begin position="111"/>
        <end position="132"/>
    </location>
</feature>
<dbReference type="PANTHER" id="PTHR36435">
    <property type="entry name" value="SLR1288 PROTEIN"/>
    <property type="match status" value="1"/>
</dbReference>
<sequence length="374" mass="38953">MSDTAQAVEGEDDGDPLSSAVVPTVGTVLAALTAAALAIPARAGTDELALWIAAVGALLTTGLFLTRRHELIERRIAGPVAAGSSLLVVVLSGYAITQGVYGSVVVPGLEWSISLLFLAFFVGAGTVGLGVAEFAGVSGRGLYRRLALSLELLVLGVIGLFGISIAQLFLSLPVVLTGAELSALQGRLIEYLSFGLGLGAVAAGYLAFRDHDLSFIDLETPTRWTVGWIVLGLGLIFGVNLAISSLMSAAGIEGSSHSLTQDVIDQPELLFVIVPAMVFIVGPFEELLYRNIIQKSLYGTFSRYGAVVVASVVFTLVHIAAYATAGAGQILASLSLLFVLSMILGVLYVRTANLLVPALVHGLYNAVVVLMIIV</sequence>
<feature type="transmembrane region" description="Helical" evidence="1">
    <location>
        <begin position="152"/>
        <end position="176"/>
    </location>
</feature>
<dbReference type="EMBL" id="CP031305">
    <property type="protein sequence ID" value="QCC53643.1"/>
    <property type="molecule type" value="Genomic_DNA"/>
</dbReference>
<feature type="transmembrane region" description="Helical" evidence="1">
    <location>
        <begin position="77"/>
        <end position="96"/>
    </location>
</feature>
<dbReference type="GO" id="GO:0080120">
    <property type="term" value="P:CAAX-box protein maturation"/>
    <property type="evidence" value="ECO:0007669"/>
    <property type="project" value="UniProtKB-ARBA"/>
</dbReference>
<gene>
    <name evidence="3" type="ORF">DV706_03565</name>
</gene>
<keyword evidence="3" id="KW-0378">Hydrolase</keyword>
<reference evidence="3 4" key="1">
    <citation type="journal article" date="2019" name="Nat. Commun.">
        <title>A new type of DNA phosphorothioation-based antiviral system in archaea.</title>
        <authorList>
            <person name="Xiong L."/>
            <person name="Liu S."/>
            <person name="Chen S."/>
            <person name="Xiao Y."/>
            <person name="Zhu B."/>
            <person name="Gao Y."/>
            <person name="Zhang Y."/>
            <person name="Chen B."/>
            <person name="Luo J."/>
            <person name="Deng Z."/>
            <person name="Chen X."/>
            <person name="Wang L."/>
            <person name="Chen S."/>
        </authorList>
    </citation>
    <scope>NUCLEOTIDE SEQUENCE [LARGE SCALE GENOMIC DNA]</scope>
    <source>
        <strain evidence="3 4">JCM 10635</strain>
    </source>
</reference>
<dbReference type="GO" id="GO:0008237">
    <property type="term" value="F:metallopeptidase activity"/>
    <property type="evidence" value="ECO:0007669"/>
    <property type="project" value="UniProtKB-KW"/>
</dbReference>
<feature type="transmembrane region" description="Helical" evidence="1">
    <location>
        <begin position="269"/>
        <end position="289"/>
    </location>
</feature>
<feature type="domain" description="CAAX prenyl protease 2/Lysostaphin resistance protein A-like" evidence="2">
    <location>
        <begin position="269"/>
        <end position="367"/>
    </location>
</feature>
<feature type="transmembrane region" description="Helical" evidence="1">
    <location>
        <begin position="48"/>
        <end position="65"/>
    </location>
</feature>
<keyword evidence="1" id="KW-0812">Transmembrane</keyword>
<keyword evidence="3" id="KW-0482">Metalloprotease</keyword>
<feature type="transmembrane region" description="Helical" evidence="1">
    <location>
        <begin position="330"/>
        <end position="349"/>
    </location>
</feature>
<dbReference type="PANTHER" id="PTHR36435:SF1">
    <property type="entry name" value="CAAX AMINO TERMINAL PROTEASE FAMILY PROTEIN"/>
    <property type="match status" value="1"/>
</dbReference>
<dbReference type="InterPro" id="IPR003675">
    <property type="entry name" value="Rce1/LyrA-like_dom"/>
</dbReference>
<protein>
    <submittedName>
        <fullName evidence="3">CPBP family intramembrane metalloprotease</fullName>
    </submittedName>
</protein>
<dbReference type="GO" id="GO:0004175">
    <property type="term" value="F:endopeptidase activity"/>
    <property type="evidence" value="ECO:0007669"/>
    <property type="project" value="UniProtKB-ARBA"/>
</dbReference>
<dbReference type="GeneID" id="39850311"/>
<dbReference type="Proteomes" id="UP000296822">
    <property type="component" value="Chromosome"/>
</dbReference>
<feature type="transmembrane region" description="Helical" evidence="1">
    <location>
        <begin position="301"/>
        <end position="324"/>
    </location>
</feature>
<feature type="transmembrane region" description="Helical" evidence="1">
    <location>
        <begin position="354"/>
        <end position="373"/>
    </location>
</feature>
<evidence type="ECO:0000259" key="2">
    <source>
        <dbReference type="Pfam" id="PF02517"/>
    </source>
</evidence>
<organism evidence="3 4">
    <name type="scientific">Natronorubrum bangense</name>
    <dbReference type="NCBI Taxonomy" id="61858"/>
    <lineage>
        <taxon>Archaea</taxon>
        <taxon>Methanobacteriati</taxon>
        <taxon>Methanobacteriota</taxon>
        <taxon>Stenosarchaea group</taxon>
        <taxon>Halobacteria</taxon>
        <taxon>Halobacteriales</taxon>
        <taxon>Natrialbaceae</taxon>
        <taxon>Natronorubrum</taxon>
    </lineage>
</organism>
<dbReference type="GO" id="GO:0006508">
    <property type="term" value="P:proteolysis"/>
    <property type="evidence" value="ECO:0007669"/>
    <property type="project" value="UniProtKB-KW"/>
</dbReference>
<evidence type="ECO:0000313" key="3">
    <source>
        <dbReference type="EMBL" id="QCC53643.1"/>
    </source>
</evidence>